<comment type="caution">
    <text evidence="2">The sequence shown here is derived from an EMBL/GenBank/DDBJ whole genome shotgun (WGS) entry which is preliminary data.</text>
</comment>
<reference evidence="2 3" key="1">
    <citation type="submission" date="2020-07" db="EMBL/GenBank/DDBJ databases">
        <title>Genomic Encyclopedia of Type Strains, Phase IV (KMG-V): Genome sequencing to study the core and pangenomes of soil and plant-associated prokaryotes.</title>
        <authorList>
            <person name="Whitman W."/>
        </authorList>
    </citation>
    <scope>NUCLEOTIDE SEQUENCE [LARGE SCALE GENOMIC DNA]</scope>
    <source>
        <strain evidence="2 3">RH2WT43</strain>
    </source>
</reference>
<dbReference type="AlphaFoldDB" id="A0A839F8C0"/>
<dbReference type="Proteomes" id="UP000550401">
    <property type="component" value="Unassembled WGS sequence"/>
</dbReference>
<dbReference type="InterPro" id="IPR049248">
    <property type="entry name" value="DUF6881"/>
</dbReference>
<name>A0A839F8C0_9GAMM</name>
<dbReference type="EMBL" id="JACGXL010000009">
    <property type="protein sequence ID" value="MBA8889979.1"/>
    <property type="molecule type" value="Genomic_DNA"/>
</dbReference>
<dbReference type="Pfam" id="PF21812">
    <property type="entry name" value="DUF6881"/>
    <property type="match status" value="1"/>
</dbReference>
<gene>
    <name evidence="2" type="ORF">FHW12_004226</name>
</gene>
<accession>A0A839F8C0</accession>
<proteinExistence type="predicted"/>
<protein>
    <recommendedName>
        <fullName evidence="1">DUF6881 domain-containing protein</fullName>
    </recommendedName>
</protein>
<keyword evidence="3" id="KW-1185">Reference proteome</keyword>
<evidence type="ECO:0000259" key="1">
    <source>
        <dbReference type="Pfam" id="PF21812"/>
    </source>
</evidence>
<evidence type="ECO:0000313" key="3">
    <source>
        <dbReference type="Proteomes" id="UP000550401"/>
    </source>
</evidence>
<evidence type="ECO:0000313" key="2">
    <source>
        <dbReference type="EMBL" id="MBA8889979.1"/>
    </source>
</evidence>
<sequence>MTIYSELDEHRREVRKVEVFPDGSFGYASKRAETPSTGLGLVPFPPPAEVAEDPAFDPVEITADEFEKMWRIALDTLQLSSVGEPGPDDREP</sequence>
<feature type="domain" description="DUF6881" evidence="1">
    <location>
        <begin position="2"/>
        <end position="73"/>
    </location>
</feature>
<organism evidence="2 3">
    <name type="scientific">Dokdonella fugitiva</name>
    <dbReference type="NCBI Taxonomy" id="328517"/>
    <lineage>
        <taxon>Bacteria</taxon>
        <taxon>Pseudomonadati</taxon>
        <taxon>Pseudomonadota</taxon>
        <taxon>Gammaproteobacteria</taxon>
        <taxon>Lysobacterales</taxon>
        <taxon>Rhodanobacteraceae</taxon>
        <taxon>Dokdonella</taxon>
    </lineage>
</organism>